<dbReference type="KEGG" id="sawl:NGM29_14605"/>
<evidence type="ECO:0000313" key="4">
    <source>
        <dbReference type="EMBL" id="UTF52992.1"/>
    </source>
</evidence>
<protein>
    <submittedName>
        <fullName evidence="4">Hsp20/alpha crystallin family protein</fullName>
    </submittedName>
</protein>
<evidence type="ECO:0000313" key="5">
    <source>
        <dbReference type="Proteomes" id="UP001056855"/>
    </source>
</evidence>
<feature type="domain" description="SHSP" evidence="3">
    <location>
        <begin position="41"/>
        <end position="152"/>
    </location>
</feature>
<dbReference type="RefSeq" id="WP_254157113.1">
    <property type="nucleotide sequence ID" value="NZ_CP100355.1"/>
</dbReference>
<dbReference type="PANTHER" id="PTHR11527">
    <property type="entry name" value="HEAT-SHOCK PROTEIN 20 FAMILY MEMBER"/>
    <property type="match status" value="1"/>
</dbReference>
<dbReference type="AlphaFoldDB" id="A0A9E7SUL1"/>
<dbReference type="EMBL" id="CP100355">
    <property type="protein sequence ID" value="UTF52992.1"/>
    <property type="molecule type" value="Genomic_DNA"/>
</dbReference>
<keyword evidence="5" id="KW-1185">Reference proteome</keyword>
<dbReference type="GeneID" id="73291301"/>
<dbReference type="SUPFAM" id="SSF49764">
    <property type="entry name" value="HSP20-like chaperones"/>
    <property type="match status" value="1"/>
</dbReference>
<comment type="similarity">
    <text evidence="1 2">Belongs to the small heat shock protein (HSP20) family.</text>
</comment>
<dbReference type="Pfam" id="PF00011">
    <property type="entry name" value="HSP20"/>
    <property type="match status" value="1"/>
</dbReference>
<dbReference type="Gene3D" id="2.60.40.790">
    <property type="match status" value="1"/>
</dbReference>
<organism evidence="4 5">
    <name type="scientific">Natronosalvus rutilus</name>
    <dbReference type="NCBI Taxonomy" id="2953753"/>
    <lineage>
        <taxon>Archaea</taxon>
        <taxon>Methanobacteriati</taxon>
        <taxon>Methanobacteriota</taxon>
        <taxon>Stenosarchaea group</taxon>
        <taxon>Halobacteria</taxon>
        <taxon>Halobacteriales</taxon>
        <taxon>Natrialbaceae</taxon>
        <taxon>Natronosalvus</taxon>
    </lineage>
</organism>
<sequence>MSRRPNPLDDLGSFLERLGREFDAATSSWNPEFTPRGGLGWSLQDREPNVDVADYGHAFVVSADVPGYDADDLEIQVSGESLQIRGTRDQTRDRDGASIIRHERQASTFNRRVALPDPIETDAVDATLNNGVLTVTLAKRQPADEPRRIDID</sequence>
<dbReference type="CDD" id="cd06464">
    <property type="entry name" value="ACD_sHsps-like"/>
    <property type="match status" value="1"/>
</dbReference>
<gene>
    <name evidence="4" type="ORF">NGM29_14605</name>
</gene>
<proteinExistence type="inferred from homology"/>
<dbReference type="InterPro" id="IPR008978">
    <property type="entry name" value="HSP20-like_chaperone"/>
</dbReference>
<dbReference type="InterPro" id="IPR002068">
    <property type="entry name" value="A-crystallin/Hsp20_dom"/>
</dbReference>
<dbReference type="InterPro" id="IPR031107">
    <property type="entry name" value="Small_HSP"/>
</dbReference>
<reference evidence="4" key="1">
    <citation type="submission" date="2022-06" db="EMBL/GenBank/DDBJ databases">
        <title>Diverse halophilic archaea isolated from saline environments.</title>
        <authorList>
            <person name="Cui H.-L."/>
        </authorList>
    </citation>
    <scope>NUCLEOTIDE SEQUENCE</scope>
    <source>
        <strain evidence="4">WLHS1</strain>
    </source>
</reference>
<name>A0A9E7SUL1_9EURY</name>
<evidence type="ECO:0000256" key="1">
    <source>
        <dbReference type="PROSITE-ProRule" id="PRU00285"/>
    </source>
</evidence>
<evidence type="ECO:0000259" key="3">
    <source>
        <dbReference type="PROSITE" id="PS01031"/>
    </source>
</evidence>
<accession>A0A9E7SUL1</accession>
<dbReference type="Proteomes" id="UP001056855">
    <property type="component" value="Chromosome"/>
</dbReference>
<evidence type="ECO:0000256" key="2">
    <source>
        <dbReference type="RuleBase" id="RU003616"/>
    </source>
</evidence>
<dbReference type="PROSITE" id="PS01031">
    <property type="entry name" value="SHSP"/>
    <property type="match status" value="1"/>
</dbReference>